<dbReference type="InterPro" id="IPR049244">
    <property type="entry name" value="DUF6879"/>
</dbReference>
<gene>
    <name evidence="2" type="ORF">ACFO60_32045</name>
</gene>
<organism evidence="2 3">
    <name type="scientific">Sphaerisporangium dianthi</name>
    <dbReference type="NCBI Taxonomy" id="1436120"/>
    <lineage>
        <taxon>Bacteria</taxon>
        <taxon>Bacillati</taxon>
        <taxon>Actinomycetota</taxon>
        <taxon>Actinomycetes</taxon>
        <taxon>Streptosporangiales</taxon>
        <taxon>Streptosporangiaceae</taxon>
        <taxon>Sphaerisporangium</taxon>
    </lineage>
</organism>
<evidence type="ECO:0000259" key="1">
    <source>
        <dbReference type="Pfam" id="PF21806"/>
    </source>
</evidence>
<name>A0ABV9CQ45_9ACTN</name>
<dbReference type="Proteomes" id="UP001596004">
    <property type="component" value="Unassembled WGS sequence"/>
</dbReference>
<comment type="caution">
    <text evidence="2">The sequence shown here is derived from an EMBL/GenBank/DDBJ whole genome shotgun (WGS) entry which is preliminary data.</text>
</comment>
<reference evidence="3" key="1">
    <citation type="journal article" date="2019" name="Int. J. Syst. Evol. Microbiol.">
        <title>The Global Catalogue of Microorganisms (GCM) 10K type strain sequencing project: providing services to taxonomists for standard genome sequencing and annotation.</title>
        <authorList>
            <consortium name="The Broad Institute Genomics Platform"/>
            <consortium name="The Broad Institute Genome Sequencing Center for Infectious Disease"/>
            <person name="Wu L."/>
            <person name="Ma J."/>
        </authorList>
    </citation>
    <scope>NUCLEOTIDE SEQUENCE [LARGE SCALE GENOMIC DNA]</scope>
    <source>
        <strain evidence="3">CGMCC 4.7132</strain>
    </source>
</reference>
<protein>
    <submittedName>
        <fullName evidence="2">DUF6879 family protein</fullName>
    </submittedName>
</protein>
<evidence type="ECO:0000313" key="3">
    <source>
        <dbReference type="Proteomes" id="UP001596004"/>
    </source>
</evidence>
<keyword evidence="3" id="KW-1185">Reference proteome</keyword>
<dbReference type="EMBL" id="JBHSFP010000031">
    <property type="protein sequence ID" value="MFC4535419.1"/>
    <property type="molecule type" value="Genomic_DNA"/>
</dbReference>
<sequence length="189" mass="21511">MTQVVTGEEFLALMTRFRHTAFRLELRDRYNVPAEQERWQAFLSGDTATLERLNAEQRATWMSVIRAATFAGKRVERVRVVTEPPTDYIRFELTLNAGNAEAGEDIRYLPRHQTAGLDLPRVDYWLFDSRYAVVLPFDEDDVLLDMELVDDPATVVAFASGWDTAWHNAIPYPIYAGKWAGGAERTPGA</sequence>
<feature type="domain" description="DUF6879" evidence="1">
    <location>
        <begin position="8"/>
        <end position="176"/>
    </location>
</feature>
<proteinExistence type="predicted"/>
<dbReference type="Pfam" id="PF21806">
    <property type="entry name" value="DUF6879"/>
    <property type="match status" value="1"/>
</dbReference>
<dbReference type="RefSeq" id="WP_380847943.1">
    <property type="nucleotide sequence ID" value="NZ_JBHSFP010000031.1"/>
</dbReference>
<evidence type="ECO:0000313" key="2">
    <source>
        <dbReference type="EMBL" id="MFC4535419.1"/>
    </source>
</evidence>
<accession>A0ABV9CQ45</accession>